<proteinExistence type="predicted"/>
<reference evidence="1 2" key="1">
    <citation type="submission" date="2015-04" db="EMBL/GenBank/DDBJ databases">
        <authorList>
            <person name="Syromyatnikov M.Y."/>
            <person name="Popov V.N."/>
        </authorList>
    </citation>
    <scope>NUCLEOTIDE SEQUENCE [LARGE SCALE GENOMIC DNA]</scope>
</reference>
<dbReference type="AlphaFoldDB" id="A0A1J1HJS3"/>
<name>A0A1J1HJS3_9DIPT</name>
<keyword evidence="2" id="KW-1185">Reference proteome</keyword>
<accession>A0A1J1HJS3</accession>
<evidence type="ECO:0000313" key="2">
    <source>
        <dbReference type="Proteomes" id="UP000183832"/>
    </source>
</evidence>
<dbReference type="EMBL" id="CVRI01000004">
    <property type="protein sequence ID" value="CRK87660.1"/>
    <property type="molecule type" value="Genomic_DNA"/>
</dbReference>
<sequence>MCWRTNQDNSKSMLDRYMIKLVIIQRSDHLGLGINVRGDEDWREKKSRKNCLRDLERKLLIAYRDTDLSGLTIVILDAFKMLRHVQK</sequence>
<dbReference type="Proteomes" id="UP000183832">
    <property type="component" value="Unassembled WGS sequence"/>
</dbReference>
<evidence type="ECO:0000313" key="1">
    <source>
        <dbReference type="EMBL" id="CRK87660.1"/>
    </source>
</evidence>
<protein>
    <submittedName>
        <fullName evidence="1">CLUMA_CG001453, isoform A</fullName>
    </submittedName>
</protein>
<gene>
    <name evidence="1" type="ORF">CLUMA_CG001453</name>
</gene>
<organism evidence="1 2">
    <name type="scientific">Clunio marinus</name>
    <dbReference type="NCBI Taxonomy" id="568069"/>
    <lineage>
        <taxon>Eukaryota</taxon>
        <taxon>Metazoa</taxon>
        <taxon>Ecdysozoa</taxon>
        <taxon>Arthropoda</taxon>
        <taxon>Hexapoda</taxon>
        <taxon>Insecta</taxon>
        <taxon>Pterygota</taxon>
        <taxon>Neoptera</taxon>
        <taxon>Endopterygota</taxon>
        <taxon>Diptera</taxon>
        <taxon>Nematocera</taxon>
        <taxon>Chironomoidea</taxon>
        <taxon>Chironomidae</taxon>
        <taxon>Clunio</taxon>
    </lineage>
</organism>